<gene>
    <name evidence="2" type="ORF">MEDL_66993</name>
</gene>
<dbReference type="Pfam" id="PF01498">
    <property type="entry name" value="HTH_Tnp_Tc3_2"/>
    <property type="match status" value="1"/>
</dbReference>
<evidence type="ECO:0000259" key="1">
    <source>
        <dbReference type="Pfam" id="PF01498"/>
    </source>
</evidence>
<evidence type="ECO:0000313" key="2">
    <source>
        <dbReference type="EMBL" id="CAG2255593.1"/>
    </source>
</evidence>
<dbReference type="InterPro" id="IPR036388">
    <property type="entry name" value="WH-like_DNA-bd_sf"/>
</dbReference>
<dbReference type="Pfam" id="PF13384">
    <property type="entry name" value="HTH_23"/>
    <property type="match status" value="1"/>
</dbReference>
<dbReference type="AlphaFoldDB" id="A0A8S3VKP6"/>
<dbReference type="GO" id="GO:0006313">
    <property type="term" value="P:DNA transposition"/>
    <property type="evidence" value="ECO:0007669"/>
    <property type="project" value="InterPro"/>
</dbReference>
<keyword evidence="3" id="KW-1185">Reference proteome</keyword>
<name>A0A8S3VKP6_MYTED</name>
<dbReference type="GO" id="GO:0003677">
    <property type="term" value="F:DNA binding"/>
    <property type="evidence" value="ECO:0007669"/>
    <property type="project" value="InterPro"/>
</dbReference>
<accession>A0A8S3VKP6</accession>
<dbReference type="EMBL" id="CAJPWZ010003277">
    <property type="protein sequence ID" value="CAG2255593.1"/>
    <property type="molecule type" value="Genomic_DNA"/>
</dbReference>
<feature type="domain" description="Transposase Tc1-like" evidence="1">
    <location>
        <begin position="71"/>
        <end position="122"/>
    </location>
</feature>
<dbReference type="Proteomes" id="UP000683360">
    <property type="component" value="Unassembled WGS sequence"/>
</dbReference>
<dbReference type="Gene3D" id="1.10.10.10">
    <property type="entry name" value="Winged helix-like DNA-binding domain superfamily/Winged helix DNA-binding domain"/>
    <property type="match status" value="1"/>
</dbReference>
<sequence length="151" mass="17786">MGRKGKELTSDQKSRLAALNDAGYRKSEIVKLTGIKQSTVYCFLKRYEHRGDIENIRRTGRPKSFHDRDMRKLSRCVKKHRRKSLSEITNIFNESIDRPFSKRTVERKLHSDGFHKRSVKKKFVSVRSTRRNEWHIAGGIYIKLLMHTGVK</sequence>
<dbReference type="OrthoDB" id="6085704at2759"/>
<reference evidence="2" key="1">
    <citation type="submission" date="2021-03" db="EMBL/GenBank/DDBJ databases">
        <authorList>
            <person name="Bekaert M."/>
        </authorList>
    </citation>
    <scope>NUCLEOTIDE SEQUENCE</scope>
</reference>
<dbReference type="SUPFAM" id="SSF46689">
    <property type="entry name" value="Homeodomain-like"/>
    <property type="match status" value="1"/>
</dbReference>
<dbReference type="InterPro" id="IPR002492">
    <property type="entry name" value="Transposase_Tc1-like"/>
</dbReference>
<protein>
    <recommendedName>
        <fullName evidence="1">Transposase Tc1-like domain-containing protein</fullName>
    </recommendedName>
</protein>
<evidence type="ECO:0000313" key="3">
    <source>
        <dbReference type="Proteomes" id="UP000683360"/>
    </source>
</evidence>
<dbReference type="InterPro" id="IPR009057">
    <property type="entry name" value="Homeodomain-like_sf"/>
</dbReference>
<dbReference type="GO" id="GO:0015074">
    <property type="term" value="P:DNA integration"/>
    <property type="evidence" value="ECO:0007669"/>
    <property type="project" value="InterPro"/>
</dbReference>
<comment type="caution">
    <text evidence="2">The sequence shown here is derived from an EMBL/GenBank/DDBJ whole genome shotgun (WGS) entry which is preliminary data.</text>
</comment>
<proteinExistence type="predicted"/>
<organism evidence="2 3">
    <name type="scientific">Mytilus edulis</name>
    <name type="common">Blue mussel</name>
    <dbReference type="NCBI Taxonomy" id="6550"/>
    <lineage>
        <taxon>Eukaryota</taxon>
        <taxon>Metazoa</taxon>
        <taxon>Spiralia</taxon>
        <taxon>Lophotrochozoa</taxon>
        <taxon>Mollusca</taxon>
        <taxon>Bivalvia</taxon>
        <taxon>Autobranchia</taxon>
        <taxon>Pteriomorphia</taxon>
        <taxon>Mytilida</taxon>
        <taxon>Mytiloidea</taxon>
        <taxon>Mytilidae</taxon>
        <taxon>Mytilinae</taxon>
        <taxon>Mytilus</taxon>
    </lineage>
</organism>